<dbReference type="FunFam" id="1.20.1250.20:FF:000011">
    <property type="entry name" value="MFS multidrug transporter, putative"/>
    <property type="match status" value="1"/>
</dbReference>
<dbReference type="InterPro" id="IPR013857">
    <property type="entry name" value="NADH-UbQ_OxRdtase-assoc_prot30"/>
</dbReference>
<dbReference type="PROSITE" id="PS50850">
    <property type="entry name" value="MFS"/>
    <property type="match status" value="1"/>
</dbReference>
<dbReference type="SUPFAM" id="SSF49785">
    <property type="entry name" value="Galactose-binding domain-like"/>
    <property type="match status" value="1"/>
</dbReference>
<keyword evidence="9" id="KW-1185">Reference proteome</keyword>
<feature type="region of interest" description="Disordered" evidence="5">
    <location>
        <begin position="50"/>
        <end position="69"/>
    </location>
</feature>
<feature type="transmembrane region" description="Helical" evidence="6">
    <location>
        <begin position="377"/>
        <end position="396"/>
    </location>
</feature>
<feature type="compositionally biased region" description="Basic and acidic residues" evidence="5">
    <location>
        <begin position="1"/>
        <end position="24"/>
    </location>
</feature>
<feature type="region of interest" description="Disordered" evidence="5">
    <location>
        <begin position="1"/>
        <end position="29"/>
    </location>
</feature>
<reference evidence="9" key="1">
    <citation type="journal article" date="2017" name="Nat. Microbiol.">
        <title>Global analysis of biosynthetic gene clusters reveals vast potential of secondary metabolite production in Penicillium species.</title>
        <authorList>
            <person name="Nielsen J.C."/>
            <person name="Grijseels S."/>
            <person name="Prigent S."/>
            <person name="Ji B."/>
            <person name="Dainat J."/>
            <person name="Nielsen K.F."/>
            <person name="Frisvad J.C."/>
            <person name="Workman M."/>
            <person name="Nielsen J."/>
        </authorList>
    </citation>
    <scope>NUCLEOTIDE SEQUENCE [LARGE SCALE GENOMIC DNA]</scope>
    <source>
        <strain evidence="9">IBT 4502</strain>
    </source>
</reference>
<gene>
    <name evidence="8" type="ORF">PENPOL_c001G06087</name>
</gene>
<name>A0A1V6P2X9_PENPO</name>
<dbReference type="OrthoDB" id="9986881at2759"/>
<dbReference type="Gene3D" id="1.20.1250.20">
    <property type="entry name" value="MFS general substrate transporter like domains"/>
    <property type="match status" value="1"/>
</dbReference>
<feature type="domain" description="Major facilitator superfamily (MFS) profile" evidence="7">
    <location>
        <begin position="107"/>
        <end position="535"/>
    </location>
</feature>
<evidence type="ECO:0000256" key="4">
    <source>
        <dbReference type="ARBA" id="ARBA00023136"/>
    </source>
</evidence>
<protein>
    <recommendedName>
        <fullName evidence="7">Major facilitator superfamily (MFS) profile domain-containing protein</fullName>
    </recommendedName>
</protein>
<feature type="transmembrane region" description="Helical" evidence="6">
    <location>
        <begin position="174"/>
        <end position="192"/>
    </location>
</feature>
<keyword evidence="3 6" id="KW-1133">Transmembrane helix</keyword>
<dbReference type="InterPro" id="IPR011701">
    <property type="entry name" value="MFS"/>
</dbReference>
<feature type="transmembrane region" description="Helical" evidence="6">
    <location>
        <begin position="511"/>
        <end position="530"/>
    </location>
</feature>
<feature type="transmembrane region" description="Helical" evidence="6">
    <location>
        <begin position="262"/>
        <end position="282"/>
    </location>
</feature>
<dbReference type="PANTHER" id="PTHR23502:SF138">
    <property type="entry name" value="MAJOR FACILITATOR SUPERFAMILY (MFS) PROFILE DOMAIN-CONTAINING PROTEIN-RELATED"/>
    <property type="match status" value="1"/>
</dbReference>
<evidence type="ECO:0000259" key="7">
    <source>
        <dbReference type="PROSITE" id="PS50850"/>
    </source>
</evidence>
<feature type="transmembrane region" description="Helical" evidence="6">
    <location>
        <begin position="338"/>
        <end position="357"/>
    </location>
</feature>
<accession>A0A1V6P2X9</accession>
<evidence type="ECO:0000256" key="5">
    <source>
        <dbReference type="SAM" id="MobiDB-lite"/>
    </source>
</evidence>
<dbReference type="InterPro" id="IPR036259">
    <property type="entry name" value="MFS_trans_sf"/>
</dbReference>
<feature type="transmembrane region" description="Helical" evidence="6">
    <location>
        <begin position="204"/>
        <end position="223"/>
    </location>
</feature>
<dbReference type="GO" id="GO:0022857">
    <property type="term" value="F:transmembrane transporter activity"/>
    <property type="evidence" value="ECO:0007669"/>
    <property type="project" value="InterPro"/>
</dbReference>
<evidence type="ECO:0000256" key="3">
    <source>
        <dbReference type="ARBA" id="ARBA00022989"/>
    </source>
</evidence>
<evidence type="ECO:0000256" key="1">
    <source>
        <dbReference type="ARBA" id="ARBA00004141"/>
    </source>
</evidence>
<evidence type="ECO:0000256" key="2">
    <source>
        <dbReference type="ARBA" id="ARBA00022692"/>
    </source>
</evidence>
<dbReference type="PANTHER" id="PTHR23502">
    <property type="entry name" value="MAJOR FACILITATOR SUPERFAMILY"/>
    <property type="match status" value="1"/>
</dbReference>
<dbReference type="STRING" id="60169.A0A1V6P2X9"/>
<evidence type="ECO:0000256" key="6">
    <source>
        <dbReference type="SAM" id="Phobius"/>
    </source>
</evidence>
<dbReference type="GO" id="GO:0005886">
    <property type="term" value="C:plasma membrane"/>
    <property type="evidence" value="ECO:0007669"/>
    <property type="project" value="TreeGrafter"/>
</dbReference>
<dbReference type="EMBL" id="MDYM01000001">
    <property type="protein sequence ID" value="OQD71325.1"/>
    <property type="molecule type" value="Genomic_DNA"/>
</dbReference>
<keyword evidence="2 6" id="KW-0812">Transmembrane</keyword>
<comment type="subcellular location">
    <subcellularLocation>
        <location evidence="1">Membrane</location>
        <topology evidence="1">Multi-pass membrane protein</topology>
    </subcellularLocation>
</comment>
<evidence type="ECO:0000313" key="9">
    <source>
        <dbReference type="Proteomes" id="UP000191408"/>
    </source>
</evidence>
<dbReference type="Pfam" id="PF08547">
    <property type="entry name" value="CIA30"/>
    <property type="match status" value="1"/>
</dbReference>
<proteinExistence type="predicted"/>
<dbReference type="Proteomes" id="UP000191408">
    <property type="component" value="Unassembled WGS sequence"/>
</dbReference>
<dbReference type="Pfam" id="PF07690">
    <property type="entry name" value="MFS_1"/>
    <property type="match status" value="1"/>
</dbReference>
<dbReference type="CDD" id="cd17323">
    <property type="entry name" value="MFS_Tpo1_MDR_like"/>
    <property type="match status" value="1"/>
</dbReference>
<keyword evidence="4 6" id="KW-0472">Membrane</keyword>
<feature type="transmembrane region" description="Helical" evidence="6">
    <location>
        <begin position="142"/>
        <end position="162"/>
    </location>
</feature>
<feature type="transmembrane region" description="Helical" evidence="6">
    <location>
        <begin position="105"/>
        <end position="130"/>
    </location>
</feature>
<comment type="caution">
    <text evidence="8">The sequence shown here is derived from an EMBL/GenBank/DDBJ whole genome shotgun (WGS) entry which is preliminary data.</text>
</comment>
<feature type="transmembrane region" description="Helical" evidence="6">
    <location>
        <begin position="230"/>
        <end position="256"/>
    </location>
</feature>
<dbReference type="InterPro" id="IPR020846">
    <property type="entry name" value="MFS_dom"/>
</dbReference>
<feature type="compositionally biased region" description="Basic and acidic residues" evidence="5">
    <location>
        <begin position="755"/>
        <end position="773"/>
    </location>
</feature>
<sequence>MEHLNQHPDKYEPDIDSPIDSRSDESDDTIEEINSLELTRINTYRLQQKTTVGSTRGPTPRDRWLPMGANKEYPPLLPDSEDYVVEFDGANDPLHPYNWSTPRRIMLVCILCYGTFAGSFTSAVFSAAISGFSKEFNTSTEIGSLGVTLYVLGFAAGPTIWAPGSELIGRRWPLSLGLFGCAIFTVACAVAKDIQTIMICRFFAGLFSASPISVVPAVFADLFNNTQRGVVMSIFCMAVFIGPFSAPFVGGFIAMSSLGWRWIMYISAIMVFLGFVLVFVFLEETYAPVILVRKAAILRRQTRNWGIHAKQDEVEVDITELLRNNFARPIVMLVTEPILLLVSLYISFVYGLIYALLGAYPVVFEGVYGMSMGVGGLAFIGLIIGELLGGVYILLIQGSYKAKLAANGDKPIPEWRLGPAIIGAVLFAGGMFWFGWTGYTSSIHWMAPVASGLLTGAGIFLIFLQCFNYIVDCYPSLAASTIAANTILRSAIGCSFPLFSRQMMENLGVQWAGTMLGCIAIVMIPIPVLFKGSSQFTRQFHNLFNTRQLSRLPTQFRFAMEYSTNKQIIFGPDWDLNRWTASDDRVRGGSSVSNLEPTAEGVLFHGNLDIETLGGAGFASQRTVGNEQIWDLTGHDGIELHIVPLDGNRYTFSLTDEIPQQRPEGREQSALVWEYDFCASETGHEVRLSWKDLKPTYRGKPVEDARPLDLSHIRRFRIMIRSFFGAQQGDFSLNIQSIGLFRESYLDNPSAMKESIGRGNEEPEPKETREKKTWPPNCCPS</sequence>
<organism evidence="8 9">
    <name type="scientific">Penicillium polonicum</name>
    <dbReference type="NCBI Taxonomy" id="60169"/>
    <lineage>
        <taxon>Eukaryota</taxon>
        <taxon>Fungi</taxon>
        <taxon>Dikarya</taxon>
        <taxon>Ascomycota</taxon>
        <taxon>Pezizomycotina</taxon>
        <taxon>Eurotiomycetes</taxon>
        <taxon>Eurotiomycetidae</taxon>
        <taxon>Eurotiales</taxon>
        <taxon>Aspergillaceae</taxon>
        <taxon>Penicillium</taxon>
    </lineage>
</organism>
<feature type="region of interest" description="Disordered" evidence="5">
    <location>
        <begin position="751"/>
        <end position="781"/>
    </location>
</feature>
<evidence type="ECO:0000313" key="8">
    <source>
        <dbReference type="EMBL" id="OQD71325.1"/>
    </source>
</evidence>
<dbReference type="SUPFAM" id="SSF103473">
    <property type="entry name" value="MFS general substrate transporter"/>
    <property type="match status" value="1"/>
</dbReference>
<feature type="transmembrane region" description="Helical" evidence="6">
    <location>
        <begin position="442"/>
        <end position="464"/>
    </location>
</feature>
<feature type="transmembrane region" description="Helical" evidence="6">
    <location>
        <begin position="417"/>
        <end position="436"/>
    </location>
</feature>
<dbReference type="AlphaFoldDB" id="A0A1V6P2X9"/>
<dbReference type="InterPro" id="IPR008979">
    <property type="entry name" value="Galactose-bd-like_sf"/>
</dbReference>